<reference evidence="2" key="1">
    <citation type="submission" date="2021-12" db="EMBL/GenBank/DDBJ databases">
        <title>Discovery of the Pendulisporaceae a myxobacterial family with distinct sporulation behavior and unique specialized metabolism.</title>
        <authorList>
            <person name="Garcia R."/>
            <person name="Popoff A."/>
            <person name="Bader C.D."/>
            <person name="Loehr J."/>
            <person name="Walesch S."/>
            <person name="Walt C."/>
            <person name="Boldt J."/>
            <person name="Bunk B."/>
            <person name="Haeckl F.J.F.P.J."/>
            <person name="Gunesch A.P."/>
            <person name="Birkelbach J."/>
            <person name="Nuebel U."/>
            <person name="Pietschmann T."/>
            <person name="Bach T."/>
            <person name="Mueller R."/>
        </authorList>
    </citation>
    <scope>NUCLEOTIDE SEQUENCE</scope>
    <source>
        <strain evidence="2">MSr11367</strain>
    </source>
</reference>
<dbReference type="RefSeq" id="WP_394830102.1">
    <property type="nucleotide sequence ID" value="NZ_CP089929.1"/>
</dbReference>
<dbReference type="PANTHER" id="PTHR34315">
    <property type="match status" value="1"/>
</dbReference>
<dbReference type="EMBL" id="CP089983">
    <property type="protein sequence ID" value="WXB00501.1"/>
    <property type="molecule type" value="Genomic_DNA"/>
</dbReference>
<feature type="compositionally biased region" description="Gly residues" evidence="1">
    <location>
        <begin position="48"/>
        <end position="60"/>
    </location>
</feature>
<dbReference type="GO" id="GO:0051213">
    <property type="term" value="F:dioxygenase activity"/>
    <property type="evidence" value="ECO:0007669"/>
    <property type="project" value="UniProtKB-KW"/>
</dbReference>
<keyword evidence="3" id="KW-1185">Reference proteome</keyword>
<keyword evidence="2" id="KW-0223">Dioxygenase</keyword>
<proteinExistence type="predicted"/>
<dbReference type="InterPro" id="IPR015889">
    <property type="entry name" value="Intradiol_dOase_core"/>
</dbReference>
<dbReference type="SUPFAM" id="SSF49482">
    <property type="entry name" value="Aromatic compound dioxygenase"/>
    <property type="match status" value="1"/>
</dbReference>
<protein>
    <submittedName>
        <fullName evidence="2">Dioxygenase</fullName>
    </submittedName>
</protein>
<accession>A0ABZ2KPA4</accession>
<name>A0ABZ2KPA4_9BACT</name>
<keyword evidence="2" id="KW-0560">Oxidoreductase</keyword>
<sequence>MGRDEHEDPGLFRDLGRMAQVIERRQALRWLAAAGLVPLFGCGSDDASGGGSDGGTGNGDGSCSVSPEETAGPYPGDGSNGPNALSTSGVVRSDIRSSFGTLSGTAEGILTTVTLTLVNTNANCAALSNYAIYLWHCDQSGNYSLYAQADQNYLRGVQVTDAHGSVSFISIFPACYSGRWPHMHIEVYPSAALATGSGNKIKTTQLALPEDACQAVYATSGYSQSATNLSRVSLASDNVFSDGYSLELATATGNVTDGYTVTLTIGVAA</sequence>
<evidence type="ECO:0000256" key="1">
    <source>
        <dbReference type="SAM" id="MobiDB-lite"/>
    </source>
</evidence>
<organism evidence="2 3">
    <name type="scientific">Pendulispora rubella</name>
    <dbReference type="NCBI Taxonomy" id="2741070"/>
    <lineage>
        <taxon>Bacteria</taxon>
        <taxon>Pseudomonadati</taxon>
        <taxon>Myxococcota</taxon>
        <taxon>Myxococcia</taxon>
        <taxon>Myxococcales</taxon>
        <taxon>Sorangiineae</taxon>
        <taxon>Pendulisporaceae</taxon>
        <taxon>Pendulispora</taxon>
    </lineage>
</organism>
<evidence type="ECO:0000313" key="3">
    <source>
        <dbReference type="Proteomes" id="UP001374803"/>
    </source>
</evidence>
<evidence type="ECO:0000313" key="2">
    <source>
        <dbReference type="EMBL" id="WXB00501.1"/>
    </source>
</evidence>
<feature type="region of interest" description="Disordered" evidence="1">
    <location>
        <begin position="47"/>
        <end position="87"/>
    </location>
</feature>
<dbReference type="PANTHER" id="PTHR34315:SF1">
    <property type="entry name" value="INTRADIOL RING-CLEAVAGE DIOXYGENASES DOMAIN-CONTAINING PROTEIN-RELATED"/>
    <property type="match status" value="1"/>
</dbReference>
<dbReference type="Gene3D" id="2.60.130.10">
    <property type="entry name" value="Aromatic compound dioxygenase"/>
    <property type="match status" value="1"/>
</dbReference>
<dbReference type="Proteomes" id="UP001374803">
    <property type="component" value="Chromosome"/>
</dbReference>
<gene>
    <name evidence="2" type="ORF">LVJ94_26705</name>
</gene>